<dbReference type="PRINTS" id="PR00419">
    <property type="entry name" value="ADXRDTASE"/>
</dbReference>
<dbReference type="Pfam" id="PF14691">
    <property type="entry name" value="Fer4_20"/>
    <property type="match status" value="1"/>
</dbReference>
<reference evidence="8" key="1">
    <citation type="submission" date="2015-03" db="EMBL/GenBank/DDBJ databases">
        <authorList>
            <person name="Nijsse Bart"/>
        </authorList>
    </citation>
    <scope>NUCLEOTIDE SEQUENCE [LARGE SCALE GENOMIC DNA]</scope>
</reference>
<keyword evidence="3 7" id="KW-0560">Oxidoreductase</keyword>
<dbReference type="InterPro" id="IPR017900">
    <property type="entry name" value="4Fe4S_Fe_S_CS"/>
</dbReference>
<dbReference type="EC" id="1.4.1.13" evidence="7"/>
<evidence type="ECO:0000256" key="3">
    <source>
        <dbReference type="ARBA" id="ARBA00023002"/>
    </source>
</evidence>
<feature type="domain" description="4Fe-4S ferredoxin-type" evidence="6">
    <location>
        <begin position="359"/>
        <end position="388"/>
    </location>
</feature>
<dbReference type="Gene3D" id="3.50.50.60">
    <property type="entry name" value="FAD/NAD(P)-binding domain"/>
    <property type="match status" value="1"/>
</dbReference>
<dbReference type="PANTHER" id="PTHR43255:SF1">
    <property type="entry name" value="IRON-SULFUR-BINDING OXIDOREDUCTASE FADF-RELATED"/>
    <property type="match status" value="1"/>
</dbReference>
<keyword evidence="8" id="KW-1185">Reference proteome</keyword>
<dbReference type="EMBL" id="CTRP01000008">
    <property type="protein sequence ID" value="CQR72047.1"/>
    <property type="molecule type" value="Genomic_DNA"/>
</dbReference>
<dbReference type="NCBIfam" id="NF045663">
    <property type="entry name" value="diclust_near_Sec"/>
    <property type="match status" value="1"/>
</dbReference>
<dbReference type="Proteomes" id="UP000049855">
    <property type="component" value="Unassembled WGS sequence"/>
</dbReference>
<dbReference type="PROSITE" id="PS00198">
    <property type="entry name" value="4FE4S_FER_1"/>
    <property type="match status" value="1"/>
</dbReference>
<dbReference type="Gene3D" id="1.10.1060.10">
    <property type="entry name" value="Alpha-helical ferredoxin"/>
    <property type="match status" value="2"/>
</dbReference>
<evidence type="ECO:0000256" key="5">
    <source>
        <dbReference type="ARBA" id="ARBA00023014"/>
    </source>
</evidence>
<dbReference type="Pfam" id="PF13534">
    <property type="entry name" value="Fer4_17"/>
    <property type="match status" value="1"/>
</dbReference>
<dbReference type="Pfam" id="PF02754">
    <property type="entry name" value="CCG"/>
    <property type="match status" value="2"/>
</dbReference>
<keyword evidence="1" id="KW-0004">4Fe-4S</keyword>
<evidence type="ECO:0000256" key="2">
    <source>
        <dbReference type="ARBA" id="ARBA00022723"/>
    </source>
</evidence>
<dbReference type="Pfam" id="PF07992">
    <property type="entry name" value="Pyr_redox_2"/>
    <property type="match status" value="1"/>
</dbReference>
<dbReference type="SUPFAM" id="SSF46548">
    <property type="entry name" value="alpha-helical ferredoxin"/>
    <property type="match status" value="1"/>
</dbReference>
<dbReference type="RefSeq" id="WP_021167678.1">
    <property type="nucleotide sequence ID" value="NZ_CTRP01000008.1"/>
</dbReference>
<accession>A0A0U1KX97</accession>
<evidence type="ECO:0000313" key="8">
    <source>
        <dbReference type="Proteomes" id="UP000049855"/>
    </source>
</evidence>
<keyword evidence="4" id="KW-0408">Iron</keyword>
<dbReference type="GO" id="GO:0051539">
    <property type="term" value="F:4 iron, 4 sulfur cluster binding"/>
    <property type="evidence" value="ECO:0007669"/>
    <property type="project" value="UniProtKB-KW"/>
</dbReference>
<evidence type="ECO:0000259" key="6">
    <source>
        <dbReference type="PROSITE" id="PS51379"/>
    </source>
</evidence>
<proteinExistence type="predicted"/>
<dbReference type="InterPro" id="IPR051460">
    <property type="entry name" value="HdrC_iron-sulfur_subunit"/>
</dbReference>
<keyword evidence="2" id="KW-0479">Metal-binding</keyword>
<dbReference type="GO" id="GO:0004355">
    <property type="term" value="F:glutamate synthase (NADPH) activity"/>
    <property type="evidence" value="ECO:0007669"/>
    <property type="project" value="UniProtKB-EC"/>
</dbReference>
<dbReference type="PANTHER" id="PTHR43255">
    <property type="entry name" value="IRON-SULFUR-BINDING OXIDOREDUCTASE FADF-RELATED-RELATED"/>
    <property type="match status" value="1"/>
</dbReference>
<protein>
    <submittedName>
        <fullName evidence="7">Glutamate synthase [NADPH] small chain</fullName>
        <ecNumber evidence="7">1.4.1.13</ecNumber>
    </submittedName>
</protein>
<dbReference type="SUPFAM" id="SSF51971">
    <property type="entry name" value="Nucleotide-binding domain"/>
    <property type="match status" value="1"/>
</dbReference>
<evidence type="ECO:0000256" key="4">
    <source>
        <dbReference type="ARBA" id="ARBA00023004"/>
    </source>
</evidence>
<dbReference type="GO" id="GO:0046872">
    <property type="term" value="F:metal ion binding"/>
    <property type="evidence" value="ECO:0007669"/>
    <property type="project" value="UniProtKB-KW"/>
</dbReference>
<dbReference type="InterPro" id="IPR009051">
    <property type="entry name" value="Helical_ferredxn"/>
</dbReference>
<name>A0A0U1KX97_9FIRM</name>
<evidence type="ECO:0000313" key="7">
    <source>
        <dbReference type="EMBL" id="CQR72047.1"/>
    </source>
</evidence>
<dbReference type="GO" id="GO:0005886">
    <property type="term" value="C:plasma membrane"/>
    <property type="evidence" value="ECO:0007669"/>
    <property type="project" value="TreeGrafter"/>
</dbReference>
<dbReference type="InterPro" id="IPR028261">
    <property type="entry name" value="DPD_II"/>
</dbReference>
<evidence type="ECO:0000256" key="1">
    <source>
        <dbReference type="ARBA" id="ARBA00022485"/>
    </source>
</evidence>
<dbReference type="InterPro" id="IPR036188">
    <property type="entry name" value="FAD/NAD-bd_sf"/>
</dbReference>
<sequence length="774" mass="85715">MDQMDQNLLRERESKCIQENPPACTAGCPVHVDARGMAKAVQKEDYATGFALFNRMVPFPGIISRICDQPCRQTCKRNEIDESIFIRGLEQICVDNNNNTAPKLLLPKAKSQKVAIVGAGLSGLTAALELSRKGYKVTVFEAADRLGGSIWDIAENKLPRQLIHNDFEIIAKFPIEIRYNTAINALDSLYAEYDAIYLTTGFQKTDNSDLGLELAADGKIKVDLTSLATSNSKVFAGGSLRREYGHPSPIASIADGKTAAISIDRLFQNASLTANREKEGPYETALYTNIKGIKSEPMVIAGDCDSGYSKTEAVQEANRCLLCECKECVKACEYLAHYRGYPKRYAREVYNNLSIVMGIHHANNMINSCSLCGLCEEICPGNLNMGEICHEARKIMVNKGKMPPSTHDFALKDMQFSNSEACALTRNQPGTSSSEWVFYPGCQLAASSPQYVQQMYSFLREKLDGGVGLLLGCCGAPASWAGQEAVFRETRNNLESNWRSLGSPKIITACPTCLSLFKNDSPDMPVENLWTLLERIGLPEGSNQLAKTPQKLAIHDSCTTRHDAEIQTSVRNLLGRLGYQIEELPLSRETTVCCGYGGLMLYANQEIAHKVIDRRINESELDYLAYCSMCRDNFASQGKRTYHLLDLILGGGQENLAAQAGPGYSKRQENRAKLKQTLLREVWGEEVAQPQAEVKVTIPADVLQLMEDRRILVDDVTNVIAHAESSGSKLKDAKSGHYIAYFKPASVTYWVEYLPQADEFVVQNAYCHRIEIEG</sequence>
<dbReference type="PROSITE" id="PS51379">
    <property type="entry name" value="4FE4S_FER_2"/>
    <property type="match status" value="1"/>
</dbReference>
<organism evidence="7 8">
    <name type="scientific">Sporomusa ovata</name>
    <dbReference type="NCBI Taxonomy" id="2378"/>
    <lineage>
        <taxon>Bacteria</taxon>
        <taxon>Bacillati</taxon>
        <taxon>Bacillota</taxon>
        <taxon>Negativicutes</taxon>
        <taxon>Selenomonadales</taxon>
        <taxon>Sporomusaceae</taxon>
        <taxon>Sporomusa</taxon>
    </lineage>
</organism>
<dbReference type="InterPro" id="IPR004017">
    <property type="entry name" value="Cys_rich_dom"/>
</dbReference>
<gene>
    <name evidence="7" type="ORF">SpAn4DRAFT_4736</name>
</gene>
<keyword evidence="5" id="KW-0411">Iron-sulfur</keyword>
<dbReference type="AlphaFoldDB" id="A0A0U1KX97"/>
<dbReference type="InterPro" id="IPR017896">
    <property type="entry name" value="4Fe4S_Fe-S-bd"/>
</dbReference>
<dbReference type="InterPro" id="IPR023753">
    <property type="entry name" value="FAD/NAD-binding_dom"/>
</dbReference>